<keyword evidence="2" id="KW-0812">Transmembrane</keyword>
<organism evidence="3 4">
    <name type="scientific">Ogataea polymorpha</name>
    <dbReference type="NCBI Taxonomy" id="460523"/>
    <lineage>
        <taxon>Eukaryota</taxon>
        <taxon>Fungi</taxon>
        <taxon>Dikarya</taxon>
        <taxon>Ascomycota</taxon>
        <taxon>Saccharomycotina</taxon>
        <taxon>Pichiomycetes</taxon>
        <taxon>Pichiales</taxon>
        <taxon>Pichiaceae</taxon>
        <taxon>Ogataea</taxon>
    </lineage>
</organism>
<comment type="caution">
    <text evidence="3">The sequence shown here is derived from an EMBL/GenBank/DDBJ whole genome shotgun (WGS) entry which is preliminary data.</text>
</comment>
<keyword evidence="2" id="KW-1133">Transmembrane helix</keyword>
<protein>
    <submittedName>
        <fullName evidence="3">Uncharacterized protein</fullName>
    </submittedName>
</protein>
<sequence>MAPPYTSSLTVPISTWKLEIAYKYAIGVTIIDPIINATIYVFQGINSSSVARRMDDSSTKLTKNRVKNQLLGTSSYRAYDLLILSASWVVGYRDPFESRSLLSISPKAYFPWSYHLQNGRNIQHRLANPRNCITIVQYGLSITEDEMLLQSSEMFKNPSPPRPEPQKFSTAL</sequence>
<reference evidence="3" key="2">
    <citation type="submission" date="2021-01" db="EMBL/GenBank/DDBJ databases">
        <authorList>
            <person name="Schikora-Tamarit M.A."/>
        </authorList>
    </citation>
    <scope>NUCLEOTIDE SEQUENCE</scope>
    <source>
        <strain evidence="3">NCAIM Y.01608</strain>
    </source>
</reference>
<feature type="transmembrane region" description="Helical" evidence="2">
    <location>
        <begin position="20"/>
        <end position="42"/>
    </location>
</feature>
<name>A0A9P8T4G1_9ASCO</name>
<evidence type="ECO:0000313" key="3">
    <source>
        <dbReference type="EMBL" id="KAH3665030.1"/>
    </source>
</evidence>
<evidence type="ECO:0000256" key="2">
    <source>
        <dbReference type="SAM" id="Phobius"/>
    </source>
</evidence>
<feature type="region of interest" description="Disordered" evidence="1">
    <location>
        <begin position="153"/>
        <end position="172"/>
    </location>
</feature>
<dbReference type="AlphaFoldDB" id="A0A9P8T4G1"/>
<reference evidence="3" key="1">
    <citation type="journal article" date="2021" name="Open Biol.">
        <title>Shared evolutionary footprints suggest mitochondrial oxidative damage underlies multiple complex I losses in fungi.</title>
        <authorList>
            <person name="Schikora-Tamarit M.A."/>
            <person name="Marcet-Houben M."/>
            <person name="Nosek J."/>
            <person name="Gabaldon T."/>
        </authorList>
    </citation>
    <scope>NUCLEOTIDE SEQUENCE</scope>
    <source>
        <strain evidence="3">NCAIM Y.01608</strain>
    </source>
</reference>
<accession>A0A9P8T4G1</accession>
<evidence type="ECO:0000313" key="4">
    <source>
        <dbReference type="Proteomes" id="UP000788993"/>
    </source>
</evidence>
<gene>
    <name evidence="3" type="ORF">OGATHE_003845</name>
</gene>
<dbReference type="Proteomes" id="UP000788993">
    <property type="component" value="Unassembled WGS sequence"/>
</dbReference>
<dbReference type="EMBL" id="JAEUBD010001178">
    <property type="protein sequence ID" value="KAH3665030.1"/>
    <property type="molecule type" value="Genomic_DNA"/>
</dbReference>
<keyword evidence="4" id="KW-1185">Reference proteome</keyword>
<proteinExistence type="predicted"/>
<evidence type="ECO:0000256" key="1">
    <source>
        <dbReference type="SAM" id="MobiDB-lite"/>
    </source>
</evidence>
<keyword evidence="2" id="KW-0472">Membrane</keyword>